<gene>
    <name evidence="2" type="ORF">NC653_017127</name>
</gene>
<dbReference type="AlphaFoldDB" id="A0AAD6QPM5"/>
<feature type="compositionally biased region" description="Low complexity" evidence="1">
    <location>
        <begin position="13"/>
        <end position="27"/>
    </location>
</feature>
<feature type="region of interest" description="Disordered" evidence="1">
    <location>
        <begin position="13"/>
        <end position="34"/>
    </location>
</feature>
<accession>A0AAD6QPM5</accession>
<sequence>MRIRNRKAYLPLSSLSPIPLSSDPQLSWSPVVQL</sequence>
<keyword evidence="3" id="KW-1185">Reference proteome</keyword>
<evidence type="ECO:0000313" key="3">
    <source>
        <dbReference type="Proteomes" id="UP001164929"/>
    </source>
</evidence>
<protein>
    <submittedName>
        <fullName evidence="2">Uncharacterized protein</fullName>
    </submittedName>
</protein>
<reference evidence="2" key="1">
    <citation type="journal article" date="2023" name="Mol. Ecol. Resour.">
        <title>Chromosome-level genome assembly of a triploid poplar Populus alba 'Berolinensis'.</title>
        <authorList>
            <person name="Chen S."/>
            <person name="Yu Y."/>
            <person name="Wang X."/>
            <person name="Wang S."/>
            <person name="Zhang T."/>
            <person name="Zhou Y."/>
            <person name="He R."/>
            <person name="Meng N."/>
            <person name="Wang Y."/>
            <person name="Liu W."/>
            <person name="Liu Z."/>
            <person name="Liu J."/>
            <person name="Guo Q."/>
            <person name="Huang H."/>
            <person name="Sederoff R.R."/>
            <person name="Wang G."/>
            <person name="Qu G."/>
            <person name="Chen S."/>
        </authorList>
    </citation>
    <scope>NUCLEOTIDE SEQUENCE</scope>
    <source>
        <strain evidence="2">SC-2020</strain>
    </source>
</reference>
<dbReference type="Proteomes" id="UP001164929">
    <property type="component" value="Chromosome 6"/>
</dbReference>
<dbReference type="EMBL" id="JAQIZT010000006">
    <property type="protein sequence ID" value="KAJ6994207.1"/>
    <property type="molecule type" value="Genomic_DNA"/>
</dbReference>
<evidence type="ECO:0000313" key="2">
    <source>
        <dbReference type="EMBL" id="KAJ6994207.1"/>
    </source>
</evidence>
<evidence type="ECO:0000256" key="1">
    <source>
        <dbReference type="SAM" id="MobiDB-lite"/>
    </source>
</evidence>
<organism evidence="2 3">
    <name type="scientific">Populus alba x Populus x berolinensis</name>
    <dbReference type="NCBI Taxonomy" id="444605"/>
    <lineage>
        <taxon>Eukaryota</taxon>
        <taxon>Viridiplantae</taxon>
        <taxon>Streptophyta</taxon>
        <taxon>Embryophyta</taxon>
        <taxon>Tracheophyta</taxon>
        <taxon>Spermatophyta</taxon>
        <taxon>Magnoliopsida</taxon>
        <taxon>eudicotyledons</taxon>
        <taxon>Gunneridae</taxon>
        <taxon>Pentapetalae</taxon>
        <taxon>rosids</taxon>
        <taxon>fabids</taxon>
        <taxon>Malpighiales</taxon>
        <taxon>Salicaceae</taxon>
        <taxon>Saliceae</taxon>
        <taxon>Populus</taxon>
    </lineage>
</organism>
<name>A0AAD6QPM5_9ROSI</name>
<comment type="caution">
    <text evidence="2">The sequence shown here is derived from an EMBL/GenBank/DDBJ whole genome shotgun (WGS) entry which is preliminary data.</text>
</comment>
<proteinExistence type="predicted"/>